<evidence type="ECO:0000256" key="11">
    <source>
        <dbReference type="ARBA" id="ARBA00022677"/>
    </source>
</evidence>
<evidence type="ECO:0000256" key="4">
    <source>
        <dbReference type="ARBA" id="ARBA00004496"/>
    </source>
</evidence>
<dbReference type="PROSITE" id="PS50190">
    <property type="entry name" value="SEC7"/>
    <property type="match status" value="1"/>
</dbReference>
<dbReference type="PANTHER" id="PTHR10663:SF388">
    <property type="entry name" value="GOLGI-SPECIFIC BREFELDIN A-RESISTANCE GUANINE NUCLEOTIDE EXCHANGE FACTOR 1"/>
    <property type="match status" value="1"/>
</dbReference>
<dbReference type="InterPro" id="IPR016024">
    <property type="entry name" value="ARM-type_fold"/>
</dbReference>
<evidence type="ECO:0000256" key="10">
    <source>
        <dbReference type="ARBA" id="ARBA00022658"/>
    </source>
</evidence>
<dbReference type="InterPro" id="IPR032691">
    <property type="entry name" value="Mon2/Sec7/BIG1-like_HUS"/>
</dbReference>
<evidence type="ECO:0000313" key="19">
    <source>
        <dbReference type="EMBL" id="LAC42658.1"/>
    </source>
</evidence>
<feature type="region of interest" description="Disordered" evidence="16">
    <location>
        <begin position="1436"/>
        <end position="1485"/>
    </location>
</feature>
<dbReference type="CDD" id="cd00171">
    <property type="entry name" value="Sec7"/>
    <property type="match status" value="1"/>
</dbReference>
<feature type="domain" description="SEC7" evidence="18">
    <location>
        <begin position="695"/>
        <end position="885"/>
    </location>
</feature>
<feature type="compositionally biased region" description="Polar residues" evidence="16">
    <location>
        <begin position="1728"/>
        <end position="1739"/>
    </location>
</feature>
<feature type="region of interest" description="Disordered" evidence="16">
    <location>
        <begin position="607"/>
        <end position="650"/>
    </location>
</feature>
<feature type="region of interest" description="Disordered" evidence="16">
    <location>
        <begin position="325"/>
        <end position="352"/>
    </location>
</feature>
<feature type="region of interest" description="Disordered" evidence="16">
    <location>
        <begin position="1291"/>
        <end position="1333"/>
    </location>
</feature>
<dbReference type="Pfam" id="PF23325">
    <property type="entry name" value="TPR_28"/>
    <property type="match status" value="1"/>
</dbReference>
<evidence type="ECO:0000256" key="8">
    <source>
        <dbReference type="ARBA" id="ARBA00022490"/>
    </source>
</evidence>
<reference evidence="19" key="2">
    <citation type="submission" date="2020-03" db="EMBL/GenBank/DDBJ databases">
        <authorList>
            <consortium name="Environmental Genome Science Research Promotion Project"/>
            <person name="Nakajima N."/>
            <person name="Onuma M."/>
            <person name="Endoh D."/>
        </authorList>
    </citation>
    <scope>NUCLEOTIDE SEQUENCE</scope>
</reference>
<dbReference type="FunFam" id="1.10.220.20:FF:000004">
    <property type="entry name" value="Golgi-specific brefeldin A-resistance guanine nucleotide exchange factor 1"/>
    <property type="match status" value="1"/>
</dbReference>
<evidence type="ECO:0000256" key="5">
    <source>
        <dbReference type="ARBA" id="ARBA00004502"/>
    </source>
</evidence>
<feature type="compositionally biased region" description="Polar residues" evidence="16">
    <location>
        <begin position="325"/>
        <end position="342"/>
    </location>
</feature>
<evidence type="ECO:0000256" key="15">
    <source>
        <dbReference type="ARBA" id="ARBA00069794"/>
    </source>
</evidence>
<keyword evidence="9" id="KW-0597">Phosphoprotein</keyword>
<dbReference type="GO" id="GO:0032012">
    <property type="term" value="P:regulation of ARF protein signal transduction"/>
    <property type="evidence" value="ECO:0007669"/>
    <property type="project" value="InterPro"/>
</dbReference>
<keyword evidence="17" id="KW-0812">Transmembrane</keyword>
<dbReference type="GO" id="GO:0005811">
    <property type="term" value="C:lipid droplet"/>
    <property type="evidence" value="ECO:0007669"/>
    <property type="project" value="UniProtKB-SubCell"/>
</dbReference>
<comment type="subcellular location">
    <subcellularLocation>
        <location evidence="4">Cytoplasm</location>
    </subcellularLocation>
    <subcellularLocation>
        <location evidence="3">Endoplasmic reticulum-Golgi intermediate compartment</location>
    </subcellularLocation>
    <subcellularLocation>
        <location evidence="2">Golgi apparatus</location>
        <location evidence="2">cis-Golgi network</location>
    </subcellularLocation>
    <subcellularLocation>
        <location evidence="6">Golgi apparatus</location>
        <location evidence="6">trans-Golgi network</location>
    </subcellularLocation>
    <subcellularLocation>
        <location evidence="5">Lipid droplet</location>
    </subcellularLocation>
    <subcellularLocation>
        <location evidence="1">Membrane</location>
        <topology evidence="1">Peripheral membrane protein</topology>
    </subcellularLocation>
</comment>
<dbReference type="Pfam" id="PF01369">
    <property type="entry name" value="Sec7"/>
    <property type="match status" value="1"/>
</dbReference>
<evidence type="ECO:0000256" key="14">
    <source>
        <dbReference type="ARBA" id="ARBA00023136"/>
    </source>
</evidence>
<feature type="compositionally biased region" description="Polar residues" evidence="16">
    <location>
        <begin position="250"/>
        <end position="267"/>
    </location>
</feature>
<keyword evidence="11" id="KW-0551">Lipid droplet</keyword>
<protein>
    <recommendedName>
        <fullName evidence="15">Golgi-specific brefeldin A-resistance guanine nucleotide exchange factor 1</fullName>
    </recommendedName>
</protein>
<keyword evidence="12" id="KW-0653">Protein transport</keyword>
<feature type="compositionally biased region" description="Low complexity" evidence="16">
    <location>
        <begin position="274"/>
        <end position="290"/>
    </location>
</feature>
<evidence type="ECO:0000256" key="9">
    <source>
        <dbReference type="ARBA" id="ARBA00022553"/>
    </source>
</evidence>
<dbReference type="SUPFAM" id="SSF48371">
    <property type="entry name" value="ARM repeat"/>
    <property type="match status" value="1"/>
</dbReference>
<dbReference type="GO" id="GO:0005085">
    <property type="term" value="F:guanyl-nucleotide exchange factor activity"/>
    <property type="evidence" value="ECO:0007669"/>
    <property type="project" value="UniProtKB-KW"/>
</dbReference>
<feature type="compositionally biased region" description="Low complexity" evidence="16">
    <location>
        <begin position="1772"/>
        <end position="1785"/>
    </location>
</feature>
<dbReference type="EMBL" id="ICPP01010014">
    <property type="protein sequence ID" value="LAC42658.1"/>
    <property type="molecule type" value="Transcribed_RNA"/>
</dbReference>
<keyword evidence="13" id="KW-0333">Golgi apparatus</keyword>
<feature type="region of interest" description="Disordered" evidence="16">
    <location>
        <begin position="222"/>
        <end position="310"/>
    </location>
</feature>
<dbReference type="GO" id="GO:0005793">
    <property type="term" value="C:endoplasmic reticulum-Golgi intermediate compartment"/>
    <property type="evidence" value="ECO:0007669"/>
    <property type="project" value="UniProtKB-SubCell"/>
</dbReference>
<keyword evidence="17" id="KW-1133">Transmembrane helix</keyword>
<reference evidence="19" key="1">
    <citation type="submission" date="2020-03" db="EMBL/GenBank/DDBJ databases">
        <title>Okinawa Rail whole genome shotgun sequence.</title>
        <authorList>
            <person name="Nakajima N."/>
            <person name="Onuma M."/>
            <person name="Endoh D."/>
        </authorList>
    </citation>
    <scope>NUCLEOTIDE SEQUENCE</scope>
</reference>
<dbReference type="Pfam" id="PF12783">
    <property type="entry name" value="Sec7-like_HUS"/>
    <property type="match status" value="1"/>
</dbReference>
<feature type="compositionally biased region" description="Polar residues" evidence="16">
    <location>
        <begin position="615"/>
        <end position="642"/>
    </location>
</feature>
<dbReference type="GO" id="GO:0005794">
    <property type="term" value="C:Golgi apparatus"/>
    <property type="evidence" value="ECO:0007669"/>
    <property type="project" value="UniProtKB-SubCell"/>
</dbReference>
<dbReference type="SMART" id="SM00222">
    <property type="entry name" value="Sec7"/>
    <property type="match status" value="1"/>
</dbReference>
<sequence length="1862" mass="207733">MRGIVRMVDKNIYIVQGEINAVVGAIKRNARWSTHTHLDEERDPLLHSFSLLKEVLNNITELSEIEPNVFLRPFLEVIRSEDTTGPITGLALTSVNKFLSYALIDPSHEGTAEGMENMADAVTHARFVGTDHASDEVVLMKILQVLRTLLLTPVGAHLTNESVCEIMQSCFRICFEMRLSELLRKSAEHTLVDMVQLLFTRLPQFKEEPKSYMGTNMKKLKMRAGGMSESSKWKKQKRSPRPPRHVTKVSPGTEQPATNGSNITASGVTLIDAPPSSSGSSENVSSVVSPATDSGLELSSQTTSKEDLTDLDQVTSLGLNAGVSSNEAKVTENQNQPELQNESLREEKVQSASVESIPEVLEECTSVAEHSDSASVHDMDYVNPRGVRFTQSSQKEGATLVPYGLPCIRELFRFLISLTNPHDRHNSEVMIHMGLQLLTVALESAPIANCQSLLGLVKEELCRHLFQLLSVERLSLYATSLRVCFLLFESMRGHLKFQLEMYVKKLMEIITVENPKMPYEMKEMALEAIVQLWRIPSFVTELYINYDCDYYCANLFEELTKLLSKNAFPVSGQLYTVHLLSLEALLTVIDSTEAHCQAKVLSNIHQQEKEVVKSSPETMNSTKETSNNNERVPSEGKSSSAVSEPAGACPPTSGCLMADQMKEGCMELEGGSEPAEKSFPRKPTRFSCVLPSPQELMQIKNKKKLLITGTEQFNQKPKKGIQFLQEKNLLATPINNNEVAKWLRENPRLDKKMIGEFVSDRKNIDLLESFVGTFSFQGLRLDEALRLYLEAFRLPGEAPVIQRLLEAFTEHWRKSNGSPFANSDACFALAYAVIMLNTDQHNHNVRKQNVPMTLEEFRKNLKGVNGGKDFEQDILEDMYHAIKNDEIVMPEEQTGLVKENYIWNVLLHRGATDEGIFLHVPPGSYDHDLFTMTWGPTIAALSYVFDKSLEETIIQKAISGFRKCAMISAHYGLSDVFDNLIISLCKFTALSSESIENLPTVFGSNPKAHIAAKTVFHLAHRHGDILREGWKNIMEAMLQLFRAELLPKAMVEVEDFVDPNGKIYLQREETPSNRGESTVLSFVSWLTLSGTEQSGMRGPSTETQEAKRAALECIKQCDPEKLITESKFLQLESLQELMKALISVTPDEETYDEEDAAFCLEMLLRIVLENRDRVTCVWQTVRDHLYHLCVHAMEFCFLVERAVVGLLRLAIRLLRREEISVQVLLSLRILLMMKPNVLSRVSHEVAYGLHELLKTNAANIHSGDDWYTLFTLLECIGSGVKPPAALQVTARADNDTGAQSDSEVSSSYHPSDMSLDRGYTSDSEVYTDHGKPGKMHRSVTDVDVMNSGWLVVGKDDIDTSRSTAGLGRLGPSPLVNQYSLTVGLDLGPHDTKSLMKCVESLSFIVRDAAHVTPENFELCVKTIRIFVEASLNGGYKSQEKRGKSHRYDGKSSRLKKKPKESSTRRSRVLSQHQAHAHSDEDEDENIPASYHTVSLQLLDLMHTLHTRAATIYCSWAEEQRHLETAGRKIEADSRTLWSNCWCPLLQGIAWLCCDARRQVRTQALTYLQRALLVHDLQALDALEWESCFNKVLFPLLTKLLENISPADVGGMEETRMRASTLLSKVFLQHLSPLLSLTTFAALWLTILDFMDKYMHAGSSDLLLEAIPESLKNMLLVMDTAGIFHSADSRTGYSDLWEITWERIDCFLPRLRDELFKQTVIQDPVPSIPTEQQHQKSIVSTLPPPPAGDVRPAAHVAPSEKPSEVGASESERAATPASPGTSTSASPPFPAPAPTKTSPVTDIPPTTAQPPLILQPLASPLQVGVPPMTLPIILNPALIEATSPVPLLATPRPTDPMTTSEVN</sequence>
<evidence type="ECO:0000256" key="2">
    <source>
        <dbReference type="ARBA" id="ARBA00004222"/>
    </source>
</evidence>
<keyword evidence="10" id="KW-0344">Guanine-nucleotide releasing factor</keyword>
<evidence type="ECO:0000256" key="6">
    <source>
        <dbReference type="ARBA" id="ARBA00004601"/>
    </source>
</evidence>
<dbReference type="GO" id="GO:0016197">
    <property type="term" value="P:endosomal transport"/>
    <property type="evidence" value="ECO:0007669"/>
    <property type="project" value="UniProtKB-ARBA"/>
</dbReference>
<organism evidence="19">
    <name type="scientific">Hypotaenidia okinawae</name>
    <dbReference type="NCBI Taxonomy" id="2861861"/>
    <lineage>
        <taxon>Eukaryota</taxon>
        <taxon>Metazoa</taxon>
        <taxon>Chordata</taxon>
        <taxon>Craniata</taxon>
        <taxon>Vertebrata</taxon>
        <taxon>Euteleostomi</taxon>
        <taxon>Archelosauria</taxon>
        <taxon>Archosauria</taxon>
        <taxon>Dinosauria</taxon>
        <taxon>Saurischia</taxon>
        <taxon>Theropoda</taxon>
        <taxon>Coelurosauria</taxon>
        <taxon>Aves</taxon>
        <taxon>Neognathae</taxon>
        <taxon>Neoaves</taxon>
        <taxon>Gruiformes</taxon>
        <taxon>Rallidae</taxon>
        <taxon>Hypotaenidia</taxon>
    </lineage>
</organism>
<dbReference type="InterPro" id="IPR056604">
    <property type="entry name" value="GBF1-like_TPR"/>
</dbReference>
<evidence type="ECO:0000256" key="1">
    <source>
        <dbReference type="ARBA" id="ARBA00004170"/>
    </source>
</evidence>
<dbReference type="InterPro" id="IPR000904">
    <property type="entry name" value="Sec7_dom"/>
</dbReference>
<dbReference type="GO" id="GO:0015031">
    <property type="term" value="P:protein transport"/>
    <property type="evidence" value="ECO:0007669"/>
    <property type="project" value="UniProtKB-KW"/>
</dbReference>
<dbReference type="Gene3D" id="1.10.1000.11">
    <property type="entry name" value="Arf Nucleotide-binding Site Opener,domain 2"/>
    <property type="match status" value="1"/>
</dbReference>
<name>A0A6G1RV26_9GRUI</name>
<evidence type="ECO:0000256" key="7">
    <source>
        <dbReference type="ARBA" id="ARBA00022448"/>
    </source>
</evidence>
<keyword evidence="14 17" id="KW-0472">Membrane</keyword>
<dbReference type="Gene3D" id="1.10.220.20">
    <property type="match status" value="1"/>
</dbReference>
<dbReference type="FunFam" id="1.10.1000.11:FF:000007">
    <property type="entry name" value="Golgi-specific brefeldin A-resistance guanine nucleotide exchange factor 1"/>
    <property type="match status" value="1"/>
</dbReference>
<evidence type="ECO:0000256" key="16">
    <source>
        <dbReference type="SAM" id="MobiDB-lite"/>
    </source>
</evidence>
<feature type="compositionally biased region" description="Basic and acidic residues" evidence="16">
    <location>
        <begin position="1437"/>
        <end position="1451"/>
    </location>
</feature>
<evidence type="ECO:0000256" key="13">
    <source>
        <dbReference type="ARBA" id="ARBA00023034"/>
    </source>
</evidence>
<dbReference type="InterPro" id="IPR035999">
    <property type="entry name" value="Sec7_dom_sf"/>
</dbReference>
<evidence type="ECO:0000256" key="17">
    <source>
        <dbReference type="SAM" id="Phobius"/>
    </source>
</evidence>
<feature type="compositionally biased region" description="Basic residues" evidence="16">
    <location>
        <begin position="233"/>
        <end position="247"/>
    </location>
</feature>
<evidence type="ECO:0000256" key="3">
    <source>
        <dbReference type="ARBA" id="ARBA00004399"/>
    </source>
</evidence>
<accession>A0A6G1RV26</accession>
<evidence type="ECO:0000256" key="12">
    <source>
        <dbReference type="ARBA" id="ARBA00022927"/>
    </source>
</evidence>
<keyword evidence="8" id="KW-0963">Cytoplasm</keyword>
<proteinExistence type="predicted"/>
<evidence type="ECO:0000259" key="18">
    <source>
        <dbReference type="PROSITE" id="PS50190"/>
    </source>
</evidence>
<feature type="compositionally biased region" description="Polar residues" evidence="16">
    <location>
        <begin position="1296"/>
        <end position="1309"/>
    </location>
</feature>
<feature type="region of interest" description="Disordered" evidence="16">
    <location>
        <begin position="1725"/>
        <end position="1805"/>
    </location>
</feature>
<keyword evidence="7" id="KW-0813">Transport</keyword>
<dbReference type="GO" id="GO:0016020">
    <property type="term" value="C:membrane"/>
    <property type="evidence" value="ECO:0007669"/>
    <property type="project" value="UniProtKB-SubCell"/>
</dbReference>
<dbReference type="PANTHER" id="PTHR10663">
    <property type="entry name" value="GUANYL-NUCLEOTIDE EXCHANGE FACTOR"/>
    <property type="match status" value="1"/>
</dbReference>
<dbReference type="SUPFAM" id="SSF48425">
    <property type="entry name" value="Sec7 domain"/>
    <property type="match status" value="1"/>
</dbReference>
<feature type="transmembrane region" description="Helical" evidence="17">
    <location>
        <begin position="1626"/>
        <end position="1646"/>
    </location>
</feature>
<dbReference type="InterPro" id="IPR023394">
    <property type="entry name" value="Sec7_C_sf"/>
</dbReference>
<dbReference type="GO" id="GO:0010256">
    <property type="term" value="P:endomembrane system organization"/>
    <property type="evidence" value="ECO:0007669"/>
    <property type="project" value="UniProtKB-ARBA"/>
</dbReference>